<comment type="caution">
    <text evidence="1">The sequence shown here is derived from an EMBL/GenBank/DDBJ whole genome shotgun (WGS) entry which is preliminary data.</text>
</comment>
<accession>A0A9Q0RUF6</accession>
<dbReference type="EMBL" id="WJQU01003054">
    <property type="protein sequence ID" value="KAJ6628040.1"/>
    <property type="molecule type" value="Genomic_DNA"/>
</dbReference>
<feature type="non-terminal residue" evidence="1">
    <location>
        <position position="139"/>
    </location>
</feature>
<dbReference type="EMBL" id="WJQU01002467">
    <property type="protein sequence ID" value="KAJ6632820.1"/>
    <property type="molecule type" value="Genomic_DNA"/>
</dbReference>
<evidence type="ECO:0000313" key="1">
    <source>
        <dbReference type="EMBL" id="KAJ6628040.1"/>
    </source>
</evidence>
<keyword evidence="3" id="KW-1185">Reference proteome</keyword>
<gene>
    <name evidence="2" type="ORF">Bhyg_16087</name>
    <name evidence="1" type="ORF">Bhyg_16091</name>
</gene>
<protein>
    <submittedName>
        <fullName evidence="1">Uncharacterized protein</fullName>
    </submittedName>
</protein>
<organism evidence="1 3">
    <name type="scientific">Pseudolycoriella hygida</name>
    <dbReference type="NCBI Taxonomy" id="35572"/>
    <lineage>
        <taxon>Eukaryota</taxon>
        <taxon>Metazoa</taxon>
        <taxon>Ecdysozoa</taxon>
        <taxon>Arthropoda</taxon>
        <taxon>Hexapoda</taxon>
        <taxon>Insecta</taxon>
        <taxon>Pterygota</taxon>
        <taxon>Neoptera</taxon>
        <taxon>Endopterygota</taxon>
        <taxon>Diptera</taxon>
        <taxon>Nematocera</taxon>
        <taxon>Sciaroidea</taxon>
        <taxon>Sciaridae</taxon>
        <taxon>Pseudolycoriella</taxon>
    </lineage>
</organism>
<dbReference type="Proteomes" id="UP001151699">
    <property type="component" value="Unassembled WGS sequence"/>
</dbReference>
<dbReference type="AlphaFoldDB" id="A0A9Q0RUF6"/>
<sequence length="139" mass="15765">MDIALPRHKESFSPVASLLTPNAALKELKTTWSWYKAIDDITKPLDIDKPFPKFTRGDILSSTIKMESVHMAKLVDDIKFMHQAGCKAIGQIQKYLEFLLNTSLGSFIPANVMINRVSFKDYEDEFLCACSMRSKCTVK</sequence>
<reference evidence="1" key="1">
    <citation type="submission" date="2022-07" db="EMBL/GenBank/DDBJ databases">
        <authorList>
            <person name="Trinca V."/>
            <person name="Uliana J.V.C."/>
            <person name="Torres T.T."/>
            <person name="Ward R.J."/>
            <person name="Monesi N."/>
        </authorList>
    </citation>
    <scope>NUCLEOTIDE SEQUENCE</scope>
    <source>
        <strain evidence="1">HSMRA1968</strain>
        <tissue evidence="1">Whole embryos</tissue>
    </source>
</reference>
<name>A0A9Q0RUF6_9DIPT</name>
<evidence type="ECO:0000313" key="3">
    <source>
        <dbReference type="Proteomes" id="UP001151699"/>
    </source>
</evidence>
<evidence type="ECO:0000313" key="2">
    <source>
        <dbReference type="EMBL" id="KAJ6632820.1"/>
    </source>
</evidence>
<proteinExistence type="predicted"/>